<dbReference type="InterPro" id="IPR014851">
    <property type="entry name" value="BCS1_N"/>
</dbReference>
<keyword evidence="17" id="KW-1185">Reference proteome</keyword>
<dbReference type="PANTHER" id="PTHR23070">
    <property type="entry name" value="BCS1 AAA-TYPE ATPASE"/>
    <property type="match status" value="1"/>
</dbReference>
<evidence type="ECO:0000256" key="3">
    <source>
        <dbReference type="ARBA" id="ARBA00022692"/>
    </source>
</evidence>
<organism evidence="16 17">
    <name type="scientific">Ramularia collo-cygni</name>
    <dbReference type="NCBI Taxonomy" id="112498"/>
    <lineage>
        <taxon>Eukaryota</taxon>
        <taxon>Fungi</taxon>
        <taxon>Dikarya</taxon>
        <taxon>Ascomycota</taxon>
        <taxon>Pezizomycotina</taxon>
        <taxon>Dothideomycetes</taxon>
        <taxon>Dothideomycetidae</taxon>
        <taxon>Mycosphaerellales</taxon>
        <taxon>Mycosphaerellaceae</taxon>
        <taxon>Ramularia</taxon>
    </lineage>
</organism>
<dbReference type="RefSeq" id="XP_023627439.1">
    <property type="nucleotide sequence ID" value="XM_023771671.1"/>
</dbReference>
<dbReference type="GO" id="GO:0016887">
    <property type="term" value="F:ATP hydrolysis activity"/>
    <property type="evidence" value="ECO:0007669"/>
    <property type="project" value="InterPro"/>
</dbReference>
<dbReference type="Proteomes" id="UP000225277">
    <property type="component" value="Unassembled WGS sequence"/>
</dbReference>
<dbReference type="Pfam" id="PF25426">
    <property type="entry name" value="AAA_lid_BCS1"/>
    <property type="match status" value="1"/>
</dbReference>
<evidence type="ECO:0000256" key="8">
    <source>
        <dbReference type="ARBA" id="ARBA00022989"/>
    </source>
</evidence>
<dbReference type="AlphaFoldDB" id="A0A2D3V530"/>
<evidence type="ECO:0000256" key="10">
    <source>
        <dbReference type="ARBA" id="ARBA00023136"/>
    </source>
</evidence>
<sequence length="506" mass="55157">MSAFLTTIAAGLQGNHTDVLNLSVDQVSLQFFSSLRSYFPWLDRFLAVVLPVAILLTGLWQHVSRIYTLTSGVQKSLLSHLTVPGSHELNKLVCSHLSKQGFGQNPRSVQLAPYDTASKDSNGLNYLPAPTTDAWFKFNGTWLKFTRKDVQTPNNNFHPFLHETPGVPDPDVTLSCFSLTGNVKPIRDFLDHLKQEAKGEKHTTRIIRIIPGQGGYGGFGTRSVYKPARKLDSVAMDASKKSEMVTTMTDFIASENWYADQGIPWRIGYLFYGPPGTGKTSIATAIAGHFNIPLVIVSLAQPGMNDTTLQQVFDDLLPPNCVCLLEDIDSAGIGREGTAKPADEDSDNNPSDPRTTALMSRPVKPKPGVSLAGLLNAIDGAASHEGRILVCTTNSPNSLDPALLRPGRIDMKILFGNASAEVTESLFRHIYKDISGERTSPDVAQMGRRFAASIPEKQVTPAEIQNFLLPHRTDPSKALDGVEAWVKDMLASKKQSGNVASFEGQI</sequence>
<evidence type="ECO:0008006" key="18">
    <source>
        <dbReference type="Google" id="ProtNLM"/>
    </source>
</evidence>
<evidence type="ECO:0000256" key="6">
    <source>
        <dbReference type="ARBA" id="ARBA00022801"/>
    </source>
</evidence>
<evidence type="ECO:0000256" key="1">
    <source>
        <dbReference type="ARBA" id="ARBA00004434"/>
    </source>
</evidence>
<dbReference type="Gene3D" id="3.40.50.300">
    <property type="entry name" value="P-loop containing nucleotide triphosphate hydrolases"/>
    <property type="match status" value="1"/>
</dbReference>
<reference evidence="16 17" key="1">
    <citation type="submission" date="2016-03" db="EMBL/GenBank/DDBJ databases">
        <authorList>
            <person name="Ploux O."/>
        </authorList>
    </citation>
    <scope>NUCLEOTIDE SEQUENCE [LARGE SCALE GENOMIC DNA]</scope>
    <source>
        <strain evidence="16 17">URUG2</strain>
    </source>
</reference>
<dbReference type="InterPro" id="IPR027417">
    <property type="entry name" value="P-loop_NTPase"/>
</dbReference>
<name>A0A2D3V530_9PEZI</name>
<keyword evidence="10" id="KW-0472">Membrane</keyword>
<proteinExistence type="inferred from homology"/>
<evidence type="ECO:0000256" key="11">
    <source>
        <dbReference type="ARBA" id="ARBA00048778"/>
    </source>
</evidence>
<dbReference type="InterPro" id="IPR057495">
    <property type="entry name" value="AAA_lid_BCS1"/>
</dbReference>
<dbReference type="InterPro" id="IPR003593">
    <property type="entry name" value="AAA+_ATPase"/>
</dbReference>
<comment type="catalytic activity">
    <reaction evidence="11">
        <text>ATP + H2O = ADP + phosphate + H(+)</text>
        <dbReference type="Rhea" id="RHEA:13065"/>
        <dbReference type="ChEBI" id="CHEBI:15377"/>
        <dbReference type="ChEBI" id="CHEBI:15378"/>
        <dbReference type="ChEBI" id="CHEBI:30616"/>
        <dbReference type="ChEBI" id="CHEBI:43474"/>
        <dbReference type="ChEBI" id="CHEBI:456216"/>
    </reaction>
    <physiologicalReaction direction="left-to-right" evidence="11">
        <dbReference type="Rhea" id="RHEA:13066"/>
    </physiologicalReaction>
</comment>
<evidence type="ECO:0000256" key="13">
    <source>
        <dbReference type="SAM" id="MobiDB-lite"/>
    </source>
</evidence>
<evidence type="ECO:0000256" key="4">
    <source>
        <dbReference type="ARBA" id="ARBA00022741"/>
    </source>
</evidence>
<evidence type="ECO:0000313" key="16">
    <source>
        <dbReference type="EMBL" id="CZT20550.1"/>
    </source>
</evidence>
<evidence type="ECO:0000256" key="7">
    <source>
        <dbReference type="ARBA" id="ARBA00022840"/>
    </source>
</evidence>
<dbReference type="InterPro" id="IPR003960">
    <property type="entry name" value="ATPase_AAA_CS"/>
</dbReference>
<feature type="compositionally biased region" description="Polar residues" evidence="13">
    <location>
        <begin position="348"/>
        <end position="358"/>
    </location>
</feature>
<keyword evidence="5" id="KW-0999">Mitochondrion inner membrane</keyword>
<dbReference type="GO" id="GO:0005743">
    <property type="term" value="C:mitochondrial inner membrane"/>
    <property type="evidence" value="ECO:0007669"/>
    <property type="project" value="UniProtKB-SubCell"/>
</dbReference>
<dbReference type="SMART" id="SM01024">
    <property type="entry name" value="BCS1_N"/>
    <property type="match status" value="1"/>
</dbReference>
<dbReference type="InterPro" id="IPR003959">
    <property type="entry name" value="ATPase_AAA_core"/>
</dbReference>
<dbReference type="Pfam" id="PF08740">
    <property type="entry name" value="BCS1_N"/>
    <property type="match status" value="1"/>
</dbReference>
<dbReference type="OrthoDB" id="10251412at2759"/>
<feature type="region of interest" description="Disordered" evidence="13">
    <location>
        <begin position="334"/>
        <end position="363"/>
    </location>
</feature>
<evidence type="ECO:0000259" key="15">
    <source>
        <dbReference type="SMART" id="SM01024"/>
    </source>
</evidence>
<keyword evidence="4 12" id="KW-0547">Nucleotide-binding</keyword>
<evidence type="ECO:0000256" key="5">
    <source>
        <dbReference type="ARBA" id="ARBA00022792"/>
    </source>
</evidence>
<dbReference type="SMART" id="SM00382">
    <property type="entry name" value="AAA"/>
    <property type="match status" value="1"/>
</dbReference>
<evidence type="ECO:0000256" key="2">
    <source>
        <dbReference type="ARBA" id="ARBA00007448"/>
    </source>
</evidence>
<dbReference type="STRING" id="112498.A0A2D3V530"/>
<dbReference type="SUPFAM" id="SSF52540">
    <property type="entry name" value="P-loop containing nucleoside triphosphate hydrolases"/>
    <property type="match status" value="1"/>
</dbReference>
<dbReference type="EMBL" id="FJUY01000009">
    <property type="protein sequence ID" value="CZT20550.1"/>
    <property type="molecule type" value="Genomic_DNA"/>
</dbReference>
<keyword evidence="7 12" id="KW-0067">ATP-binding</keyword>
<keyword evidence="8" id="KW-1133">Transmembrane helix</keyword>
<evidence type="ECO:0000256" key="12">
    <source>
        <dbReference type="RuleBase" id="RU003651"/>
    </source>
</evidence>
<keyword evidence="6" id="KW-0378">Hydrolase</keyword>
<comment type="subcellular location">
    <subcellularLocation>
        <location evidence="1">Mitochondrion inner membrane</location>
        <topology evidence="1">Single-pass membrane protein</topology>
    </subcellularLocation>
</comment>
<keyword evidence="3" id="KW-0812">Transmembrane</keyword>
<dbReference type="GeneID" id="35601545"/>
<gene>
    <name evidence="16" type="ORF">RCC_06408</name>
</gene>
<evidence type="ECO:0000259" key="14">
    <source>
        <dbReference type="SMART" id="SM00382"/>
    </source>
</evidence>
<feature type="domain" description="BCS1 N-terminal" evidence="15">
    <location>
        <begin position="53"/>
        <end position="234"/>
    </location>
</feature>
<evidence type="ECO:0000256" key="9">
    <source>
        <dbReference type="ARBA" id="ARBA00023128"/>
    </source>
</evidence>
<dbReference type="Pfam" id="PF00004">
    <property type="entry name" value="AAA"/>
    <property type="match status" value="2"/>
</dbReference>
<comment type="similarity">
    <text evidence="2">Belongs to the AAA ATPase family. BCS1 subfamily.</text>
</comment>
<dbReference type="PROSITE" id="PS00674">
    <property type="entry name" value="AAA"/>
    <property type="match status" value="1"/>
</dbReference>
<keyword evidence="9" id="KW-0496">Mitochondrion</keyword>
<feature type="domain" description="AAA+ ATPase" evidence="14">
    <location>
        <begin position="265"/>
        <end position="419"/>
    </location>
</feature>
<accession>A0A2D3V530</accession>
<dbReference type="InterPro" id="IPR050747">
    <property type="entry name" value="Mitochondrial_chaperone_BCS1"/>
</dbReference>
<protein>
    <recommendedName>
        <fullName evidence="18">P-loop containing nucleoside triphosphate hydrolase protein</fullName>
    </recommendedName>
</protein>
<evidence type="ECO:0000313" key="17">
    <source>
        <dbReference type="Proteomes" id="UP000225277"/>
    </source>
</evidence>
<dbReference type="GO" id="GO:0005524">
    <property type="term" value="F:ATP binding"/>
    <property type="evidence" value="ECO:0007669"/>
    <property type="project" value="UniProtKB-KW"/>
</dbReference>